<evidence type="ECO:0000313" key="2">
    <source>
        <dbReference type="Proteomes" id="UP001153269"/>
    </source>
</evidence>
<name>A0A9N7Z7A7_PLEPL</name>
<gene>
    <name evidence="1" type="ORF">PLEPLA_LOCUS41645</name>
</gene>
<keyword evidence="2" id="KW-1185">Reference proteome</keyword>
<organism evidence="1 2">
    <name type="scientific">Pleuronectes platessa</name>
    <name type="common">European plaice</name>
    <dbReference type="NCBI Taxonomy" id="8262"/>
    <lineage>
        <taxon>Eukaryota</taxon>
        <taxon>Metazoa</taxon>
        <taxon>Chordata</taxon>
        <taxon>Craniata</taxon>
        <taxon>Vertebrata</taxon>
        <taxon>Euteleostomi</taxon>
        <taxon>Actinopterygii</taxon>
        <taxon>Neopterygii</taxon>
        <taxon>Teleostei</taxon>
        <taxon>Neoteleostei</taxon>
        <taxon>Acanthomorphata</taxon>
        <taxon>Carangaria</taxon>
        <taxon>Pleuronectiformes</taxon>
        <taxon>Pleuronectoidei</taxon>
        <taxon>Pleuronectidae</taxon>
        <taxon>Pleuronectes</taxon>
    </lineage>
</organism>
<sequence length="125" mass="14375">MTSSSERKLKKPRPLFAAQLEHLKKMTSDVRAAQKKAEEQLQIQWRQKSSLQDANYHLKQNLQDKEQDVTERVFFLLSKHSSDSKLSVSPYSQQVVLNIQSSSVRFPAVWFGANTESSKNNGECY</sequence>
<proteinExistence type="predicted"/>
<dbReference type="AlphaFoldDB" id="A0A9N7Z7A7"/>
<comment type="caution">
    <text evidence="1">The sequence shown here is derived from an EMBL/GenBank/DDBJ whole genome shotgun (WGS) entry which is preliminary data.</text>
</comment>
<evidence type="ECO:0000313" key="1">
    <source>
        <dbReference type="EMBL" id="CAB1453885.1"/>
    </source>
</evidence>
<reference evidence="1" key="1">
    <citation type="submission" date="2020-03" db="EMBL/GenBank/DDBJ databases">
        <authorList>
            <person name="Weist P."/>
        </authorList>
    </citation>
    <scope>NUCLEOTIDE SEQUENCE</scope>
</reference>
<dbReference type="EMBL" id="CADEAL010004191">
    <property type="protein sequence ID" value="CAB1453885.1"/>
    <property type="molecule type" value="Genomic_DNA"/>
</dbReference>
<accession>A0A9N7Z7A7</accession>
<protein>
    <submittedName>
        <fullName evidence="1">Uncharacterized protein</fullName>
    </submittedName>
</protein>
<dbReference type="Proteomes" id="UP001153269">
    <property type="component" value="Unassembled WGS sequence"/>
</dbReference>